<dbReference type="AlphaFoldDB" id="A0A180H5P9"/>
<evidence type="ECO:0000256" key="1">
    <source>
        <dbReference type="SAM" id="SignalP"/>
    </source>
</evidence>
<proteinExistence type="predicted"/>
<reference evidence="3" key="4">
    <citation type="submission" date="2025-05" db="UniProtKB">
        <authorList>
            <consortium name="EnsemblFungi"/>
        </authorList>
    </citation>
    <scope>IDENTIFICATION</scope>
    <source>
        <strain evidence="3">isolate 1-1 / race 1 (BBBD)</strain>
    </source>
</reference>
<evidence type="ECO:0000313" key="4">
    <source>
        <dbReference type="Proteomes" id="UP000005240"/>
    </source>
</evidence>
<dbReference type="EnsemblFungi" id="PTTG_11707-t43_1">
    <property type="protein sequence ID" value="PTTG_11707-t43_1-p1"/>
    <property type="gene ID" value="PTTG_11707"/>
</dbReference>
<reference evidence="2" key="1">
    <citation type="submission" date="2009-11" db="EMBL/GenBank/DDBJ databases">
        <authorList>
            <consortium name="The Broad Institute Genome Sequencing Platform"/>
            <person name="Ward D."/>
            <person name="Feldgarden M."/>
            <person name="Earl A."/>
            <person name="Young S.K."/>
            <person name="Zeng Q."/>
            <person name="Koehrsen M."/>
            <person name="Alvarado L."/>
            <person name="Berlin A."/>
            <person name="Bochicchio J."/>
            <person name="Borenstein D."/>
            <person name="Chapman S.B."/>
            <person name="Chen Z."/>
            <person name="Engels R."/>
            <person name="Freedman E."/>
            <person name="Gellesch M."/>
            <person name="Goldberg J."/>
            <person name="Griggs A."/>
            <person name="Gujja S."/>
            <person name="Heilman E."/>
            <person name="Heiman D."/>
            <person name="Hepburn T."/>
            <person name="Howarth C."/>
            <person name="Jen D."/>
            <person name="Larson L."/>
            <person name="Lewis B."/>
            <person name="Mehta T."/>
            <person name="Park D."/>
            <person name="Pearson M."/>
            <person name="Roberts A."/>
            <person name="Saif S."/>
            <person name="Shea T."/>
            <person name="Shenoy N."/>
            <person name="Sisk P."/>
            <person name="Stolte C."/>
            <person name="Sykes S."/>
            <person name="Thomson T."/>
            <person name="Walk T."/>
            <person name="White J."/>
            <person name="Yandava C."/>
            <person name="Izard J."/>
            <person name="Baranova O.V."/>
            <person name="Blanton J.M."/>
            <person name="Tanner A.C."/>
            <person name="Dewhirst F.E."/>
            <person name="Haas B."/>
            <person name="Nusbaum C."/>
            <person name="Birren B."/>
        </authorList>
    </citation>
    <scope>NUCLEOTIDE SEQUENCE [LARGE SCALE GENOMIC DNA]</scope>
    <source>
        <strain evidence="2">1-1 BBBD Race 1</strain>
    </source>
</reference>
<feature type="signal peptide" evidence="1">
    <location>
        <begin position="1"/>
        <end position="31"/>
    </location>
</feature>
<evidence type="ECO:0000313" key="3">
    <source>
        <dbReference type="EnsemblFungi" id="PTTG_11707-t43_1-p1"/>
    </source>
</evidence>
<dbReference type="EMBL" id="ADAS02000002">
    <property type="protein sequence ID" value="OAV99763.1"/>
    <property type="molecule type" value="Genomic_DNA"/>
</dbReference>
<sequence length="121" mass="13334">MLLFQKSRRGKLPWLFSLSLALLTQTLGTTAIEVIQCGKCNLSVTGESSTMPCPKLKKCGIHTCGNMNRSATAWRCTCGWYKSKPTGTCNQCGAECACKVSTDSYTKKLSRQASSSHWDWE</sequence>
<name>A0A180H5P9_PUCT1</name>
<reference evidence="3 4" key="3">
    <citation type="journal article" date="2017" name="G3 (Bethesda)">
        <title>Comparative analysis highlights variable genome content of wheat rusts and divergence of the mating loci.</title>
        <authorList>
            <person name="Cuomo C.A."/>
            <person name="Bakkeren G."/>
            <person name="Khalil H.B."/>
            <person name="Panwar V."/>
            <person name="Joly D."/>
            <person name="Linning R."/>
            <person name="Sakthikumar S."/>
            <person name="Song X."/>
            <person name="Adiconis X."/>
            <person name="Fan L."/>
            <person name="Goldberg J.M."/>
            <person name="Levin J.Z."/>
            <person name="Young S."/>
            <person name="Zeng Q."/>
            <person name="Anikster Y."/>
            <person name="Bruce M."/>
            <person name="Wang M."/>
            <person name="Yin C."/>
            <person name="McCallum B."/>
            <person name="Szabo L.J."/>
            <person name="Hulbert S."/>
            <person name="Chen X."/>
            <person name="Fellers J.P."/>
        </authorList>
    </citation>
    <scope>NUCLEOTIDE SEQUENCE</scope>
    <source>
        <strain evidence="3">isolate 1-1 / race 1 (BBBD)</strain>
        <strain evidence="4">Isolate 1-1 / race 1 (BBBD)</strain>
    </source>
</reference>
<organism evidence="2">
    <name type="scientific">Puccinia triticina (isolate 1-1 / race 1 (BBBD))</name>
    <name type="common">Brown leaf rust fungus</name>
    <dbReference type="NCBI Taxonomy" id="630390"/>
    <lineage>
        <taxon>Eukaryota</taxon>
        <taxon>Fungi</taxon>
        <taxon>Dikarya</taxon>
        <taxon>Basidiomycota</taxon>
        <taxon>Pucciniomycotina</taxon>
        <taxon>Pucciniomycetes</taxon>
        <taxon>Pucciniales</taxon>
        <taxon>Pucciniaceae</taxon>
        <taxon>Puccinia</taxon>
    </lineage>
</organism>
<accession>A0A180H5P9</accession>
<evidence type="ECO:0000313" key="2">
    <source>
        <dbReference type="EMBL" id="OAV99763.1"/>
    </source>
</evidence>
<dbReference type="Proteomes" id="UP000005240">
    <property type="component" value="Unassembled WGS sequence"/>
</dbReference>
<keyword evidence="4" id="KW-1185">Reference proteome</keyword>
<protein>
    <recommendedName>
        <fullName evidence="5">TNFR-Cys domain-containing protein</fullName>
    </recommendedName>
</protein>
<reference evidence="2" key="2">
    <citation type="submission" date="2016-05" db="EMBL/GenBank/DDBJ databases">
        <title>Comparative analysis highlights variable genome content of wheat rusts and divergence of the mating loci.</title>
        <authorList>
            <person name="Cuomo C.A."/>
            <person name="Bakkeren G."/>
            <person name="Szabo L."/>
            <person name="Khalil H."/>
            <person name="Joly D."/>
            <person name="Goldberg J."/>
            <person name="Young S."/>
            <person name="Zeng Q."/>
            <person name="Fellers J."/>
        </authorList>
    </citation>
    <scope>NUCLEOTIDE SEQUENCE [LARGE SCALE GENOMIC DNA]</scope>
    <source>
        <strain evidence="2">1-1 BBBD Race 1</strain>
    </source>
</reference>
<evidence type="ECO:0008006" key="5">
    <source>
        <dbReference type="Google" id="ProtNLM"/>
    </source>
</evidence>
<gene>
    <name evidence="2" type="ORF">PTTG_11707</name>
</gene>
<feature type="chain" id="PRO_5008110679" description="TNFR-Cys domain-containing protein" evidence="1">
    <location>
        <begin position="32"/>
        <end position="121"/>
    </location>
</feature>
<keyword evidence="1" id="KW-0732">Signal</keyword>
<dbReference type="VEuPathDB" id="FungiDB:PTTG_11707"/>